<comment type="similarity">
    <text evidence="1">Belongs to the ParB family.</text>
</comment>
<dbReference type="Pfam" id="PF02195">
    <property type="entry name" value="ParB_N"/>
    <property type="match status" value="1"/>
</dbReference>
<dbReference type="FunFam" id="3.90.1530.30:FF:000001">
    <property type="entry name" value="Chromosome partitioning protein ParB"/>
    <property type="match status" value="1"/>
</dbReference>
<dbReference type="CDD" id="cd16393">
    <property type="entry name" value="SPO0J_N"/>
    <property type="match status" value="1"/>
</dbReference>
<keyword evidence="8" id="KW-1185">Reference proteome</keyword>
<comment type="caution">
    <text evidence="7">The sequence shown here is derived from an EMBL/GenBank/DDBJ whole genome shotgun (WGS) entry which is preliminary data.</text>
</comment>
<dbReference type="Pfam" id="PF23552">
    <property type="entry name" value="ParB_C"/>
    <property type="match status" value="1"/>
</dbReference>
<dbReference type="InterPro" id="IPR004437">
    <property type="entry name" value="ParB/RepB/Spo0J"/>
</dbReference>
<reference evidence="7 8" key="1">
    <citation type="submission" date="2018-11" db="EMBL/GenBank/DDBJ databases">
        <title>the genome of Mesorhizobium tamadayense DSM 28320.</title>
        <authorList>
            <person name="Gao J."/>
        </authorList>
    </citation>
    <scope>NUCLEOTIDE SEQUENCE [LARGE SCALE GENOMIC DNA]</scope>
    <source>
        <strain evidence="7 8">DSM 28320</strain>
    </source>
</reference>
<feature type="region of interest" description="Disordered" evidence="5">
    <location>
        <begin position="21"/>
        <end position="54"/>
    </location>
</feature>
<sequence length="296" mass="32325">MSEDQSRKRLGRGLAALIGEIDRPAAPEKPSAVAADGKVPIEFVSPNPKNPRRHFGDAELTDLAQSIREHGVVQPVVARPSPSQPGRYEIIAGERRWRAAQRAGLTEIPLIVRDVNDRTALELAIIENVQRADLNPVEEAQGYQQLVDEHGYTQADLGQVIGKSRSHVANTLRLLKLPNVIRDMLIDGDLSAGHARTLVTAADPAGLAKRIVKEGLSVRQAEALAQMPAGPTPAKAKSAPRATEKDPDTLALEKLMTDTIGMIVSIEHKGRGGTLRVNYRTLEQLDELCRRLKDER</sequence>
<dbReference type="GO" id="GO:0003677">
    <property type="term" value="F:DNA binding"/>
    <property type="evidence" value="ECO:0007669"/>
    <property type="project" value="UniProtKB-KW"/>
</dbReference>
<dbReference type="InterPro" id="IPR003115">
    <property type="entry name" value="ParB_N"/>
</dbReference>
<dbReference type="InterPro" id="IPR041468">
    <property type="entry name" value="HTH_ParB/Spo0J"/>
</dbReference>
<evidence type="ECO:0000256" key="4">
    <source>
        <dbReference type="ARBA" id="ARBA00025472"/>
    </source>
</evidence>
<name>A0A3P3EU61_9HYPH</name>
<evidence type="ECO:0000313" key="8">
    <source>
        <dbReference type="Proteomes" id="UP000273786"/>
    </source>
</evidence>
<comment type="function">
    <text evidence="4">Involved in chromosome partition. Localize to both poles of the predivisional cell following completion of DNA replication. Binds to the DNA origin of replication.</text>
</comment>
<gene>
    <name evidence="7" type="ORF">EH240_34615</name>
</gene>
<evidence type="ECO:0000313" key="7">
    <source>
        <dbReference type="EMBL" id="RRH88868.1"/>
    </source>
</evidence>
<dbReference type="GO" id="GO:0005694">
    <property type="term" value="C:chromosome"/>
    <property type="evidence" value="ECO:0007669"/>
    <property type="project" value="TreeGrafter"/>
</dbReference>
<dbReference type="Proteomes" id="UP000273786">
    <property type="component" value="Unassembled WGS sequence"/>
</dbReference>
<keyword evidence="3" id="KW-0238">DNA-binding</keyword>
<dbReference type="InterPro" id="IPR036086">
    <property type="entry name" value="ParB/Sulfiredoxin_sf"/>
</dbReference>
<dbReference type="AlphaFoldDB" id="A0A3P3EU61"/>
<dbReference type="Gene3D" id="3.90.1530.30">
    <property type="match status" value="1"/>
</dbReference>
<dbReference type="GO" id="GO:0045881">
    <property type="term" value="P:positive regulation of sporulation resulting in formation of a cellular spore"/>
    <property type="evidence" value="ECO:0007669"/>
    <property type="project" value="TreeGrafter"/>
</dbReference>
<dbReference type="Pfam" id="PF17762">
    <property type="entry name" value="HTH_ParB"/>
    <property type="match status" value="1"/>
</dbReference>
<dbReference type="GO" id="GO:0007059">
    <property type="term" value="P:chromosome segregation"/>
    <property type="evidence" value="ECO:0007669"/>
    <property type="project" value="UniProtKB-KW"/>
</dbReference>
<feature type="domain" description="ParB-like N-terminal" evidence="6">
    <location>
        <begin position="37"/>
        <end position="129"/>
    </location>
</feature>
<dbReference type="NCBIfam" id="TIGR00180">
    <property type="entry name" value="parB_part"/>
    <property type="match status" value="1"/>
</dbReference>
<dbReference type="RefSeq" id="WP_125006856.1">
    <property type="nucleotide sequence ID" value="NZ_RQXT01000082.1"/>
</dbReference>
<evidence type="ECO:0000256" key="3">
    <source>
        <dbReference type="ARBA" id="ARBA00023125"/>
    </source>
</evidence>
<evidence type="ECO:0000259" key="6">
    <source>
        <dbReference type="SMART" id="SM00470"/>
    </source>
</evidence>
<evidence type="ECO:0000256" key="5">
    <source>
        <dbReference type="SAM" id="MobiDB-lite"/>
    </source>
</evidence>
<dbReference type="InterPro" id="IPR050336">
    <property type="entry name" value="Chromosome_partition/occlusion"/>
</dbReference>
<dbReference type="SUPFAM" id="SSF110849">
    <property type="entry name" value="ParB/Sulfiredoxin"/>
    <property type="match status" value="1"/>
</dbReference>
<proteinExistence type="inferred from homology"/>
<evidence type="ECO:0000256" key="1">
    <source>
        <dbReference type="ARBA" id="ARBA00006295"/>
    </source>
</evidence>
<keyword evidence="2" id="KW-0159">Chromosome partition</keyword>
<dbReference type="Gene3D" id="1.10.10.2830">
    <property type="match status" value="1"/>
</dbReference>
<dbReference type="InterPro" id="IPR057240">
    <property type="entry name" value="ParB_dimer_C"/>
</dbReference>
<dbReference type="SMART" id="SM00470">
    <property type="entry name" value="ParB"/>
    <property type="match status" value="1"/>
</dbReference>
<dbReference type="FunFam" id="1.10.10.2830:FF:000001">
    <property type="entry name" value="Chromosome partitioning protein ParB"/>
    <property type="match status" value="1"/>
</dbReference>
<dbReference type="PANTHER" id="PTHR33375">
    <property type="entry name" value="CHROMOSOME-PARTITIONING PROTEIN PARB-RELATED"/>
    <property type="match status" value="1"/>
</dbReference>
<evidence type="ECO:0000256" key="2">
    <source>
        <dbReference type="ARBA" id="ARBA00022829"/>
    </source>
</evidence>
<protein>
    <submittedName>
        <fullName evidence="7">ParB/RepB/Spo0J family partition protein</fullName>
    </submittedName>
</protein>
<dbReference type="OrthoDB" id="9802051at2"/>
<dbReference type="EMBL" id="RQXT01000082">
    <property type="protein sequence ID" value="RRH88868.1"/>
    <property type="molecule type" value="Genomic_DNA"/>
</dbReference>
<organism evidence="7 8">
    <name type="scientific">Mesorhizobium tamadayense</name>
    <dbReference type="NCBI Taxonomy" id="425306"/>
    <lineage>
        <taxon>Bacteria</taxon>
        <taxon>Pseudomonadati</taxon>
        <taxon>Pseudomonadota</taxon>
        <taxon>Alphaproteobacteria</taxon>
        <taxon>Hyphomicrobiales</taxon>
        <taxon>Phyllobacteriaceae</taxon>
        <taxon>Mesorhizobium</taxon>
    </lineage>
</organism>
<dbReference type="PANTHER" id="PTHR33375:SF1">
    <property type="entry name" value="CHROMOSOME-PARTITIONING PROTEIN PARB-RELATED"/>
    <property type="match status" value="1"/>
</dbReference>
<accession>A0A3P3EU61</accession>